<dbReference type="InterPro" id="IPR003392">
    <property type="entry name" value="PTHD_SSD"/>
</dbReference>
<dbReference type="Proteomes" id="UP000887581">
    <property type="component" value="Unplaced"/>
</dbReference>
<feature type="transmembrane region" description="Helical" evidence="9">
    <location>
        <begin position="652"/>
        <end position="669"/>
    </location>
</feature>
<feature type="region of interest" description="Disordered" evidence="8">
    <location>
        <begin position="811"/>
        <end position="845"/>
    </location>
</feature>
<evidence type="ECO:0000256" key="5">
    <source>
        <dbReference type="ARBA" id="ARBA00022989"/>
    </source>
</evidence>
<feature type="transmembrane region" description="Helical" evidence="9">
    <location>
        <begin position="690"/>
        <end position="710"/>
    </location>
</feature>
<evidence type="ECO:0000256" key="1">
    <source>
        <dbReference type="ARBA" id="ARBA00004651"/>
    </source>
</evidence>
<dbReference type="GO" id="GO:0005886">
    <property type="term" value="C:plasma membrane"/>
    <property type="evidence" value="ECO:0007669"/>
    <property type="project" value="UniProtKB-SubCell"/>
</dbReference>
<evidence type="ECO:0000313" key="12">
    <source>
        <dbReference type="WBParaSite" id="sdigi.contig61.g3296.t1"/>
    </source>
</evidence>
<dbReference type="GO" id="GO:0030659">
    <property type="term" value="C:cytoplasmic vesicle membrane"/>
    <property type="evidence" value="ECO:0007669"/>
    <property type="project" value="TreeGrafter"/>
</dbReference>
<feature type="transmembrane region" description="Helical" evidence="9">
    <location>
        <begin position="722"/>
        <end position="746"/>
    </location>
</feature>
<protein>
    <submittedName>
        <fullName evidence="12">SSD domain-containing protein</fullName>
    </submittedName>
</protein>
<keyword evidence="11" id="KW-1185">Reference proteome</keyword>
<evidence type="ECO:0000256" key="3">
    <source>
        <dbReference type="ARBA" id="ARBA00022475"/>
    </source>
</evidence>
<keyword evidence="6 9" id="KW-0472">Membrane</keyword>
<evidence type="ECO:0000256" key="8">
    <source>
        <dbReference type="SAM" id="MobiDB-lite"/>
    </source>
</evidence>
<feature type="transmembrane region" description="Helical" evidence="9">
    <location>
        <begin position="249"/>
        <end position="267"/>
    </location>
</feature>
<feature type="transmembrane region" description="Helical" evidence="9">
    <location>
        <begin position="379"/>
        <end position="407"/>
    </location>
</feature>
<evidence type="ECO:0000256" key="6">
    <source>
        <dbReference type="ARBA" id="ARBA00023136"/>
    </source>
</evidence>
<accession>A0A915PYW1</accession>
<keyword evidence="3" id="KW-1003">Cell membrane</keyword>
<dbReference type="InterPro" id="IPR051697">
    <property type="entry name" value="Patched_domain-protein"/>
</dbReference>
<dbReference type="SUPFAM" id="SSF82866">
    <property type="entry name" value="Multidrug efflux transporter AcrB transmembrane domain"/>
    <property type="match status" value="1"/>
</dbReference>
<keyword evidence="7" id="KW-0325">Glycoprotein</keyword>
<comment type="subcellular location">
    <subcellularLocation>
        <location evidence="1">Cell membrane</location>
        <topology evidence="1">Multi-pass membrane protein</topology>
    </subcellularLocation>
</comment>
<feature type="transmembrane region" description="Helical" evidence="9">
    <location>
        <begin position="625"/>
        <end position="646"/>
    </location>
</feature>
<evidence type="ECO:0000256" key="4">
    <source>
        <dbReference type="ARBA" id="ARBA00022692"/>
    </source>
</evidence>
<dbReference type="PANTHER" id="PTHR10796">
    <property type="entry name" value="PATCHED-RELATED"/>
    <property type="match status" value="1"/>
</dbReference>
<feature type="transmembrane region" description="Helical" evidence="9">
    <location>
        <begin position="599"/>
        <end position="618"/>
    </location>
</feature>
<reference evidence="12" key="1">
    <citation type="submission" date="2022-11" db="UniProtKB">
        <authorList>
            <consortium name="WormBaseParasite"/>
        </authorList>
    </citation>
    <scope>IDENTIFICATION</scope>
</reference>
<dbReference type="Gene3D" id="1.20.1640.10">
    <property type="entry name" value="Multidrug efflux transporter AcrB transmembrane domain"/>
    <property type="match status" value="1"/>
</dbReference>
<evidence type="ECO:0000256" key="7">
    <source>
        <dbReference type="ARBA" id="ARBA00023180"/>
    </source>
</evidence>
<proteinExistence type="inferred from homology"/>
<feature type="compositionally biased region" description="Basic and acidic residues" evidence="8">
    <location>
        <begin position="817"/>
        <end position="845"/>
    </location>
</feature>
<keyword evidence="4 9" id="KW-0812">Transmembrane</keyword>
<dbReference type="PROSITE" id="PS50156">
    <property type="entry name" value="SSD"/>
    <property type="match status" value="1"/>
</dbReference>
<name>A0A915PYW1_9BILA</name>
<dbReference type="PANTHER" id="PTHR10796:SF104">
    <property type="entry name" value="SSD DOMAIN-CONTAINING PROTEIN"/>
    <property type="match status" value="1"/>
</dbReference>
<dbReference type="GO" id="GO:0018996">
    <property type="term" value="P:molting cycle, collagen and cuticulin-based cuticle"/>
    <property type="evidence" value="ECO:0007669"/>
    <property type="project" value="TreeGrafter"/>
</dbReference>
<keyword evidence="5 9" id="KW-1133">Transmembrane helix</keyword>
<feature type="transmembrane region" description="Helical" evidence="9">
    <location>
        <begin position="279"/>
        <end position="299"/>
    </location>
</feature>
<feature type="domain" description="SSD" evidence="10">
    <location>
        <begin position="246"/>
        <end position="329"/>
    </location>
</feature>
<dbReference type="Pfam" id="PF02460">
    <property type="entry name" value="Patched"/>
    <property type="match status" value="1"/>
</dbReference>
<evidence type="ECO:0000259" key="10">
    <source>
        <dbReference type="PROSITE" id="PS50156"/>
    </source>
</evidence>
<evidence type="ECO:0000313" key="11">
    <source>
        <dbReference type="Proteomes" id="UP000887581"/>
    </source>
</evidence>
<comment type="similarity">
    <text evidence="2">Belongs to the patched family.</text>
</comment>
<evidence type="ECO:0000256" key="2">
    <source>
        <dbReference type="ARBA" id="ARBA00005585"/>
    </source>
</evidence>
<feature type="transmembrane region" description="Helical" evidence="9">
    <location>
        <begin position="306"/>
        <end position="328"/>
    </location>
</feature>
<sequence>MEAIERLERVVATNFRNLGILIGKRPKRVIITTLIISVLCSLGILRLEEVNNVRTEYSPSNAPSRVEHAVAMNFLGQNGTLDPAYVLVEARDGGSLLRDKYRKALIHFIKQIQNNITIEYEGQEYGFGELCEPYCEMNNGFMAFLRLYDPNNQLTKTYPSIDLFGSQIFIGNNAYGVVLEEGTNVIKSFSTAVIELFISAPDTMILYKWQLEIQKHYRGEEYNLLTIGLTSDCLVSVEVRRMGTETAPVLFGSVCAMILFTIISSFRSNPVKSKPWESLIGSIIPILSMLTSTGILSLCGLRYQSIVVATYFLVLAVGVDDVFIILRAWDLTTAFPETEFIKLSAHLPMLYLSALVSFRRPQQCARNQMAEKVSDFQLWLIKAWSAIVTTWLVRVLLIMVMIAYYYVSFLGILKLEAKISVDKMALPDSYLHNFQFILENALRNMQPITIFVMNPGDLRDPDRLNGIKSLVSEYEHSHYSYGNKSTVFWLKHYEDFLIFYDESGQFTYTEIPAFFKSATYFFLSSFVHMNESACEINQPECISSFFFVTNFHGIIKYNEMIPAVADWRRIAAKYSDYAVYPYSDHSPFVDQTLTIKSTIIWSVLAAFCCTAAACFIFIPNIISIICAVYSVFSISVGIFGLLSHLGVDLDPITMAALLMAIGFSVDFTTHISYHFYKTTAKDSRGRLEEALITIGWPMLQVAISTIVALLPLLKKQSYLSMVFMKTVTITVGFGIFHSLVILPALLTAINTCQAEICSLKPQQKEEENCCTLRKLMSKIKSEEFHSGLAVVVPDSDLTELRFRIAVREGSRGIPGKSNKDCSGDEGRGRSDIRNDSDKQTLRTGR</sequence>
<organism evidence="11 12">
    <name type="scientific">Setaria digitata</name>
    <dbReference type="NCBI Taxonomy" id="48799"/>
    <lineage>
        <taxon>Eukaryota</taxon>
        <taxon>Metazoa</taxon>
        <taxon>Ecdysozoa</taxon>
        <taxon>Nematoda</taxon>
        <taxon>Chromadorea</taxon>
        <taxon>Rhabditida</taxon>
        <taxon>Spirurina</taxon>
        <taxon>Spiruromorpha</taxon>
        <taxon>Filarioidea</taxon>
        <taxon>Setariidae</taxon>
        <taxon>Setaria</taxon>
    </lineage>
</organism>
<dbReference type="InterPro" id="IPR000731">
    <property type="entry name" value="SSD"/>
</dbReference>
<evidence type="ECO:0000256" key="9">
    <source>
        <dbReference type="SAM" id="Phobius"/>
    </source>
</evidence>
<dbReference type="FunFam" id="1.20.1640.10:FF:000013">
    <property type="entry name" value="PaTched Related family"/>
    <property type="match status" value="1"/>
</dbReference>
<dbReference type="WBParaSite" id="sdigi.contig61.g3296.t1">
    <property type="protein sequence ID" value="sdigi.contig61.g3296.t1"/>
    <property type="gene ID" value="sdigi.contig61.g3296"/>
</dbReference>
<dbReference type="AlphaFoldDB" id="A0A915PYW1"/>
<dbReference type="GO" id="GO:0006897">
    <property type="term" value="P:endocytosis"/>
    <property type="evidence" value="ECO:0007669"/>
    <property type="project" value="TreeGrafter"/>
</dbReference>